<evidence type="ECO:0000313" key="2">
    <source>
        <dbReference type="EMBL" id="CAD9190146.1"/>
    </source>
</evidence>
<sequence length="357" mass="38782">MAPSATRTKLLLLLQLALAGCGTALLFQSPHYPQEAVGETPPKGKIFFLMLADRYIEWEDIWVSFFSSASGGGRGVTFEAFLHCQNHAACLENVQRQDLFTIIPTVESRYCGNLVSPMVALLSAAVGSAETASPGDAFAFVSGNSLPVKPLWLAQRMLTRDLAGMAIFETSADARCGAFKASQWSVLRHSHAEKLLQGAAAVARTTGFNNRIAIRPRGCGGCLDENWPIVRIFGVEALKKYPAEVPATLRVQSLMYANWSKGIPKMRLLSRHKGHEVGEELQAGENDTGLWGREEGPLGPELFTSVGADLLTRLRGDPSALFMRKVNRSTSFEGPGSLSLPKAWDEYILKDGMPQGA</sequence>
<dbReference type="AlphaFoldDB" id="A0A7S1WVZ6"/>
<dbReference type="PROSITE" id="PS51257">
    <property type="entry name" value="PROKAR_LIPOPROTEIN"/>
    <property type="match status" value="1"/>
</dbReference>
<feature type="signal peptide" evidence="1">
    <location>
        <begin position="1"/>
        <end position="24"/>
    </location>
</feature>
<evidence type="ECO:0000256" key="1">
    <source>
        <dbReference type="SAM" id="SignalP"/>
    </source>
</evidence>
<dbReference type="EMBL" id="HBGE01112229">
    <property type="protein sequence ID" value="CAD9190146.1"/>
    <property type="molecule type" value="Transcribed_RNA"/>
</dbReference>
<reference evidence="2" key="1">
    <citation type="submission" date="2021-01" db="EMBL/GenBank/DDBJ databases">
        <authorList>
            <person name="Corre E."/>
            <person name="Pelletier E."/>
            <person name="Niang G."/>
            <person name="Scheremetjew M."/>
            <person name="Finn R."/>
            <person name="Kale V."/>
            <person name="Holt S."/>
            <person name="Cochrane G."/>
            <person name="Meng A."/>
            <person name="Brown T."/>
            <person name="Cohen L."/>
        </authorList>
    </citation>
    <scope>NUCLEOTIDE SEQUENCE</scope>
    <source>
        <strain evidence="2">OF101</strain>
    </source>
</reference>
<protein>
    <submittedName>
        <fullName evidence="2">Uncharacterized protein</fullName>
    </submittedName>
</protein>
<feature type="chain" id="PRO_5031387115" evidence="1">
    <location>
        <begin position="25"/>
        <end position="357"/>
    </location>
</feature>
<gene>
    <name evidence="2" type="ORF">ACAT0790_LOCUS66920</name>
</gene>
<accession>A0A7S1WVZ6</accession>
<name>A0A7S1WVZ6_ALECA</name>
<organism evidence="2">
    <name type="scientific">Alexandrium catenella</name>
    <name type="common">Red tide dinoflagellate</name>
    <name type="synonym">Gonyaulax catenella</name>
    <dbReference type="NCBI Taxonomy" id="2925"/>
    <lineage>
        <taxon>Eukaryota</taxon>
        <taxon>Sar</taxon>
        <taxon>Alveolata</taxon>
        <taxon>Dinophyceae</taxon>
        <taxon>Gonyaulacales</taxon>
        <taxon>Pyrocystaceae</taxon>
        <taxon>Alexandrium</taxon>
    </lineage>
</organism>
<keyword evidence="1" id="KW-0732">Signal</keyword>
<proteinExistence type="predicted"/>